<comment type="caution">
    <text evidence="2">The sequence shown here is derived from an EMBL/GenBank/DDBJ whole genome shotgun (WGS) entry which is preliminary data.</text>
</comment>
<dbReference type="Proteomes" id="UP001596055">
    <property type="component" value="Unassembled WGS sequence"/>
</dbReference>
<reference evidence="3" key="1">
    <citation type="journal article" date="2019" name="Int. J. Syst. Evol. Microbiol.">
        <title>The Global Catalogue of Microorganisms (GCM) 10K type strain sequencing project: providing services to taxonomists for standard genome sequencing and annotation.</title>
        <authorList>
            <consortium name="The Broad Institute Genomics Platform"/>
            <consortium name="The Broad Institute Genome Sequencing Center for Infectious Disease"/>
            <person name="Wu L."/>
            <person name="Ma J."/>
        </authorList>
    </citation>
    <scope>NUCLEOTIDE SEQUENCE [LARGE SCALE GENOMIC DNA]</scope>
    <source>
        <strain evidence="3">CGMCC 4.1799</strain>
    </source>
</reference>
<sequence length="295" mass="32609">MALIVFLLAYLIRRRLDNANHLSSDALWRLWFRWGSRASPGKEGAAGPALIFLLLPVIMAAVIEFELSSLGFWGLLYPLQLVVLVLMMGTPGWRSLLTDYSEAWSRGDMQAAWHHVRDQLPASERGDALSPEAMHLSLSRALMLAVFNRFFLVAFWFVLGGMAGAILARGLVALAEQWPQASARPAFVRMARWLAWPPSRLLCLTFGLAGDLAGWLRVARRVLSHPGLATGEALMASANGALTGYALDPDRFRTLHADDWLEFGGRSVEAIRDLLNRSMLVWLCGLALMVISGVI</sequence>
<dbReference type="PANTHER" id="PTHR38684">
    <property type="entry name" value="PROTEIN AMPE"/>
    <property type="match status" value="1"/>
</dbReference>
<evidence type="ECO:0000313" key="2">
    <source>
        <dbReference type="EMBL" id="MFC5543488.1"/>
    </source>
</evidence>
<keyword evidence="2" id="KW-0808">Transferase</keyword>
<feature type="transmembrane region" description="Helical" evidence="1">
    <location>
        <begin position="193"/>
        <end position="216"/>
    </location>
</feature>
<evidence type="ECO:0000313" key="3">
    <source>
        <dbReference type="Proteomes" id="UP001596055"/>
    </source>
</evidence>
<gene>
    <name evidence="2" type="ORF">ACFPQA_00310</name>
</gene>
<keyword evidence="1" id="KW-0812">Transmembrane</keyword>
<protein>
    <submittedName>
        <fullName evidence="2">Histidine kinase</fullName>
    </submittedName>
</protein>
<name>A0ABW0RHT8_9GAMM</name>
<evidence type="ECO:0000256" key="1">
    <source>
        <dbReference type="SAM" id="Phobius"/>
    </source>
</evidence>
<organism evidence="2 3">
    <name type="scientific">Marinobacter koreensis</name>
    <dbReference type="NCBI Taxonomy" id="335974"/>
    <lineage>
        <taxon>Bacteria</taxon>
        <taxon>Pseudomonadati</taxon>
        <taxon>Pseudomonadota</taxon>
        <taxon>Gammaproteobacteria</taxon>
        <taxon>Pseudomonadales</taxon>
        <taxon>Marinobacteraceae</taxon>
        <taxon>Marinobacter</taxon>
    </lineage>
</organism>
<dbReference type="EMBL" id="JBHSNL010000001">
    <property type="protein sequence ID" value="MFC5543488.1"/>
    <property type="molecule type" value="Genomic_DNA"/>
</dbReference>
<feature type="transmembrane region" description="Helical" evidence="1">
    <location>
        <begin position="150"/>
        <end position="172"/>
    </location>
</feature>
<dbReference type="InterPro" id="IPR052966">
    <property type="entry name" value="Beta-lactamase_Reg"/>
</dbReference>
<dbReference type="RefSeq" id="WP_248157031.1">
    <property type="nucleotide sequence ID" value="NZ_JAKZAJ010000003.1"/>
</dbReference>
<keyword evidence="3" id="KW-1185">Reference proteome</keyword>
<dbReference type="GO" id="GO:0016301">
    <property type="term" value="F:kinase activity"/>
    <property type="evidence" value="ECO:0007669"/>
    <property type="project" value="UniProtKB-KW"/>
</dbReference>
<feature type="transmembrane region" description="Helical" evidence="1">
    <location>
        <begin position="43"/>
        <end position="63"/>
    </location>
</feature>
<feature type="transmembrane region" description="Helical" evidence="1">
    <location>
        <begin position="70"/>
        <end position="89"/>
    </location>
</feature>
<keyword evidence="1" id="KW-1133">Transmembrane helix</keyword>
<keyword evidence="1" id="KW-0472">Membrane</keyword>
<accession>A0ABW0RHT8</accession>
<proteinExistence type="predicted"/>
<keyword evidence="2" id="KW-0418">Kinase</keyword>
<dbReference type="PANTHER" id="PTHR38684:SF1">
    <property type="entry name" value="PROTEIN AMPE"/>
    <property type="match status" value="1"/>
</dbReference>